<dbReference type="Proteomes" id="UP000799118">
    <property type="component" value="Unassembled WGS sequence"/>
</dbReference>
<protein>
    <submittedName>
        <fullName evidence="1">Uncharacterized protein</fullName>
    </submittedName>
</protein>
<name>A0A6A4ICW5_9AGAR</name>
<reference evidence="1" key="1">
    <citation type="journal article" date="2019" name="Environ. Microbiol.">
        <title>Fungal ecological strategies reflected in gene transcription - a case study of two litter decomposers.</title>
        <authorList>
            <person name="Barbi F."/>
            <person name="Kohler A."/>
            <person name="Barry K."/>
            <person name="Baskaran P."/>
            <person name="Daum C."/>
            <person name="Fauchery L."/>
            <person name="Ihrmark K."/>
            <person name="Kuo A."/>
            <person name="LaButti K."/>
            <person name="Lipzen A."/>
            <person name="Morin E."/>
            <person name="Grigoriev I.V."/>
            <person name="Henrissat B."/>
            <person name="Lindahl B."/>
            <person name="Martin F."/>
        </authorList>
    </citation>
    <scope>NUCLEOTIDE SEQUENCE</scope>
    <source>
        <strain evidence="1">JB14</strain>
    </source>
</reference>
<proteinExistence type="predicted"/>
<dbReference type="EMBL" id="ML769397">
    <property type="protein sequence ID" value="KAE9407138.1"/>
    <property type="molecule type" value="Genomic_DNA"/>
</dbReference>
<sequence length="172" mass="18250">MTPEESALIIGDGIAIFQNTSLLIFQFGIWAAAYNLVLVKFAFVVSLSGGQVAQDIAANLKCGDIADAIVGTEATINLNINNTGIVDWVEAILLLLIESGAIFGVVQVAEIILNVLDIHAAALSSFENAIHFLNALNPVALVILIQTGSTYEQSFHLEDVPTLDINSVSNVN</sequence>
<organism evidence="1 2">
    <name type="scientific">Gymnopus androsaceus JB14</name>
    <dbReference type="NCBI Taxonomy" id="1447944"/>
    <lineage>
        <taxon>Eukaryota</taxon>
        <taxon>Fungi</taxon>
        <taxon>Dikarya</taxon>
        <taxon>Basidiomycota</taxon>
        <taxon>Agaricomycotina</taxon>
        <taxon>Agaricomycetes</taxon>
        <taxon>Agaricomycetidae</taxon>
        <taxon>Agaricales</taxon>
        <taxon>Marasmiineae</taxon>
        <taxon>Omphalotaceae</taxon>
        <taxon>Gymnopus</taxon>
    </lineage>
</organism>
<dbReference type="OrthoDB" id="2757163at2759"/>
<evidence type="ECO:0000313" key="2">
    <source>
        <dbReference type="Proteomes" id="UP000799118"/>
    </source>
</evidence>
<accession>A0A6A4ICW5</accession>
<dbReference type="AlphaFoldDB" id="A0A6A4ICW5"/>
<evidence type="ECO:0000313" key="1">
    <source>
        <dbReference type="EMBL" id="KAE9407138.1"/>
    </source>
</evidence>
<gene>
    <name evidence="1" type="ORF">BT96DRAFT_933497</name>
</gene>
<keyword evidence="2" id="KW-1185">Reference proteome</keyword>